<sequence>MGCLYLCAGTFILGYHSSVSLLHNDKGHPFPVSVLPLSSSLLVVLTHLPPVILPSIIVRIVKKGFYSSLAIGDEGHILTLVTD</sequence>
<gene>
    <name evidence="2" type="ORF">P691DRAFT_809739</name>
</gene>
<feature type="transmembrane region" description="Helical" evidence="1">
    <location>
        <begin position="38"/>
        <end position="61"/>
    </location>
</feature>
<dbReference type="EMBL" id="MU151545">
    <property type="protein sequence ID" value="KAF9442924.1"/>
    <property type="molecule type" value="Genomic_DNA"/>
</dbReference>
<accession>A0A9P5X1K3</accession>
<organism evidence="2 3">
    <name type="scientific">Macrolepiota fuliginosa MF-IS2</name>
    <dbReference type="NCBI Taxonomy" id="1400762"/>
    <lineage>
        <taxon>Eukaryota</taxon>
        <taxon>Fungi</taxon>
        <taxon>Dikarya</taxon>
        <taxon>Basidiomycota</taxon>
        <taxon>Agaricomycotina</taxon>
        <taxon>Agaricomycetes</taxon>
        <taxon>Agaricomycetidae</taxon>
        <taxon>Agaricales</taxon>
        <taxon>Agaricineae</taxon>
        <taxon>Agaricaceae</taxon>
        <taxon>Macrolepiota</taxon>
    </lineage>
</organism>
<dbReference type="AlphaFoldDB" id="A0A9P5X1K3"/>
<keyword evidence="3" id="KW-1185">Reference proteome</keyword>
<evidence type="ECO:0000313" key="2">
    <source>
        <dbReference type="EMBL" id="KAF9442924.1"/>
    </source>
</evidence>
<evidence type="ECO:0000313" key="3">
    <source>
        <dbReference type="Proteomes" id="UP000807342"/>
    </source>
</evidence>
<keyword evidence="1" id="KW-1133">Transmembrane helix</keyword>
<evidence type="ECO:0000256" key="1">
    <source>
        <dbReference type="SAM" id="Phobius"/>
    </source>
</evidence>
<reference evidence="2" key="1">
    <citation type="submission" date="2020-11" db="EMBL/GenBank/DDBJ databases">
        <authorList>
            <consortium name="DOE Joint Genome Institute"/>
            <person name="Ahrendt S."/>
            <person name="Riley R."/>
            <person name="Andreopoulos W."/>
            <person name="Labutti K."/>
            <person name="Pangilinan J."/>
            <person name="Ruiz-Duenas F.J."/>
            <person name="Barrasa J.M."/>
            <person name="Sanchez-Garcia M."/>
            <person name="Camarero S."/>
            <person name="Miyauchi S."/>
            <person name="Serrano A."/>
            <person name="Linde D."/>
            <person name="Babiker R."/>
            <person name="Drula E."/>
            <person name="Ayuso-Fernandez I."/>
            <person name="Pacheco R."/>
            <person name="Padilla G."/>
            <person name="Ferreira P."/>
            <person name="Barriuso J."/>
            <person name="Kellner H."/>
            <person name="Castanera R."/>
            <person name="Alfaro M."/>
            <person name="Ramirez L."/>
            <person name="Pisabarro A.G."/>
            <person name="Kuo A."/>
            <person name="Tritt A."/>
            <person name="Lipzen A."/>
            <person name="He G."/>
            <person name="Yan M."/>
            <person name="Ng V."/>
            <person name="Cullen D."/>
            <person name="Martin F."/>
            <person name="Rosso M.-N."/>
            <person name="Henrissat B."/>
            <person name="Hibbett D."/>
            <person name="Martinez A.T."/>
            <person name="Grigoriev I.V."/>
        </authorList>
    </citation>
    <scope>NUCLEOTIDE SEQUENCE</scope>
    <source>
        <strain evidence="2">MF-IS2</strain>
    </source>
</reference>
<dbReference type="Proteomes" id="UP000807342">
    <property type="component" value="Unassembled WGS sequence"/>
</dbReference>
<protein>
    <submittedName>
        <fullName evidence="2">Uncharacterized protein</fullName>
    </submittedName>
</protein>
<name>A0A9P5X1K3_9AGAR</name>
<comment type="caution">
    <text evidence="2">The sequence shown here is derived from an EMBL/GenBank/DDBJ whole genome shotgun (WGS) entry which is preliminary data.</text>
</comment>
<keyword evidence="1" id="KW-0812">Transmembrane</keyword>
<proteinExistence type="predicted"/>
<keyword evidence="1" id="KW-0472">Membrane</keyword>